<reference evidence="3" key="2">
    <citation type="submission" date="2023-04" db="EMBL/GenBank/DDBJ databases">
        <title>Macrococci isolated from food, foodproducing animals, and human clinical materials.</title>
        <authorList>
            <person name="Maslanova I."/>
            <person name="Svec P."/>
            <person name="Sedlacek I."/>
            <person name="Novakova D."/>
            <person name="Keller J.E."/>
            <person name="Schwendener S."/>
            <person name="Finstrlova A."/>
            <person name="Botka T."/>
            <person name="Kovarovic V."/>
            <person name="Petras P."/>
            <person name="Perreten V."/>
            <person name="Pantucek R."/>
        </authorList>
    </citation>
    <scope>NUCLEOTIDE SEQUENCE</scope>
    <source>
        <strain evidence="3">NRL/St 21/332</strain>
    </source>
</reference>
<name>A0AAU6R7J0_9STAP</name>
<evidence type="ECO:0000259" key="1">
    <source>
        <dbReference type="Pfam" id="PF13456"/>
    </source>
</evidence>
<feature type="domain" description="RNase H type-1" evidence="1">
    <location>
        <begin position="8"/>
        <end position="124"/>
    </location>
</feature>
<accession>A0AAU6R7J0</accession>
<dbReference type="GO" id="GO:0003676">
    <property type="term" value="F:nucleic acid binding"/>
    <property type="evidence" value="ECO:0007669"/>
    <property type="project" value="InterPro"/>
</dbReference>
<evidence type="ECO:0000313" key="2">
    <source>
        <dbReference type="EMBL" id="QYA31855.2"/>
    </source>
</evidence>
<keyword evidence="3" id="KW-0378">Hydrolase</keyword>
<sequence>MMTQVYIDAATRQDPLQSACGIIFRHNSDIVEYGEYLGDIDNHHAEWQSLIIALKLSLQNNYTSLLIKTDSKIVADSVQKKFVRKEAYKNYLKEYLVLESQFELIILDWIPRAENKHADTIARRTLNRYS</sequence>
<evidence type="ECO:0000313" key="3">
    <source>
        <dbReference type="EMBL" id="WZE65805.1"/>
    </source>
</evidence>
<reference evidence="2" key="1">
    <citation type="submission" date="2021-07" db="EMBL/GenBank/DDBJ databases">
        <title>Prevalence and characterization of methicillin-resistant Macrococcus spp. in food producing animals and meat in Switzerland in 2019.</title>
        <authorList>
            <person name="Keller J.E."/>
            <person name="Schwendener S."/>
            <person name="Neuenschwander J."/>
            <person name="Overesch G."/>
            <person name="Perreten V."/>
        </authorList>
    </citation>
    <scope>NUCLEOTIDE SEQUENCE</scope>
    <source>
        <strain evidence="2">19Msa1099</strain>
    </source>
</reference>
<dbReference type="InterPro" id="IPR053151">
    <property type="entry name" value="RNase_H-like"/>
</dbReference>
<proteinExistence type="predicted"/>
<dbReference type="PANTHER" id="PTHR47723:SF19">
    <property type="entry name" value="POLYNUCLEOTIDYL TRANSFERASE, RIBONUCLEASE H-LIKE SUPERFAMILY PROTEIN"/>
    <property type="match status" value="1"/>
</dbReference>
<gene>
    <name evidence="2" type="ORF">KYI10_05505</name>
    <name evidence="3" type="ORF">QA541_05960</name>
</gene>
<protein>
    <submittedName>
        <fullName evidence="3">Ribonuclease HI family protein</fullName>
        <ecNumber evidence="3">3.1.26.4</ecNumber>
    </submittedName>
</protein>
<dbReference type="EMBL" id="CP124577">
    <property type="protein sequence ID" value="WZE65805.1"/>
    <property type="molecule type" value="Genomic_DNA"/>
</dbReference>
<dbReference type="RefSeq" id="WP_219491715.1">
    <property type="nucleotide sequence ID" value="NZ_CP124577.1"/>
</dbReference>
<dbReference type="EMBL" id="CP079955">
    <property type="protein sequence ID" value="QYA31855.2"/>
    <property type="molecule type" value="Genomic_DNA"/>
</dbReference>
<organism evidence="3">
    <name type="scientific">Macrococcus psychrotolerans</name>
    <dbReference type="NCBI Taxonomy" id="3039389"/>
    <lineage>
        <taxon>Bacteria</taxon>
        <taxon>Bacillati</taxon>
        <taxon>Bacillota</taxon>
        <taxon>Bacilli</taxon>
        <taxon>Bacillales</taxon>
        <taxon>Staphylococcaceae</taxon>
        <taxon>Macrococcus</taxon>
    </lineage>
</organism>
<accession>A0AAT9P168</accession>
<dbReference type="CDD" id="cd09279">
    <property type="entry name" value="RNase_HI_like"/>
    <property type="match status" value="1"/>
</dbReference>
<dbReference type="Pfam" id="PF13456">
    <property type="entry name" value="RVT_3"/>
    <property type="match status" value="1"/>
</dbReference>
<dbReference type="AlphaFoldDB" id="A0AAU6R7J0"/>
<dbReference type="InterPro" id="IPR002156">
    <property type="entry name" value="RNaseH_domain"/>
</dbReference>
<dbReference type="GO" id="GO:0004523">
    <property type="term" value="F:RNA-DNA hybrid ribonuclease activity"/>
    <property type="evidence" value="ECO:0007669"/>
    <property type="project" value="UniProtKB-EC"/>
</dbReference>
<dbReference type="PANTHER" id="PTHR47723">
    <property type="entry name" value="OS05G0353850 PROTEIN"/>
    <property type="match status" value="1"/>
</dbReference>
<dbReference type="EC" id="3.1.26.4" evidence="3"/>